<dbReference type="SMART" id="SM00342">
    <property type="entry name" value="HTH_ARAC"/>
    <property type="match status" value="1"/>
</dbReference>
<keyword evidence="4" id="KW-0597">Phosphoprotein</keyword>
<evidence type="ECO:0000259" key="5">
    <source>
        <dbReference type="PROSITE" id="PS01124"/>
    </source>
</evidence>
<dbReference type="PANTHER" id="PTHR43280">
    <property type="entry name" value="ARAC-FAMILY TRANSCRIPTIONAL REGULATOR"/>
    <property type="match status" value="1"/>
</dbReference>
<dbReference type="InterPro" id="IPR011006">
    <property type="entry name" value="CheY-like_superfamily"/>
</dbReference>
<dbReference type="PROSITE" id="PS50110">
    <property type="entry name" value="RESPONSE_REGULATORY"/>
    <property type="match status" value="1"/>
</dbReference>
<feature type="domain" description="HTH araC/xylS-type" evidence="5">
    <location>
        <begin position="409"/>
        <end position="508"/>
    </location>
</feature>
<dbReference type="GO" id="GO:0003700">
    <property type="term" value="F:DNA-binding transcription factor activity"/>
    <property type="evidence" value="ECO:0007669"/>
    <property type="project" value="InterPro"/>
</dbReference>
<dbReference type="eggNOG" id="COG4753">
    <property type="taxonomic scope" value="Bacteria"/>
</dbReference>
<dbReference type="Gene3D" id="3.40.50.2300">
    <property type="match status" value="1"/>
</dbReference>
<keyword evidence="1" id="KW-0805">Transcription regulation</keyword>
<dbReference type="InterPro" id="IPR018060">
    <property type="entry name" value="HTH_AraC"/>
</dbReference>
<evidence type="ECO:0000313" key="7">
    <source>
        <dbReference type="EMBL" id="ERL64322.1"/>
    </source>
</evidence>
<dbReference type="HOGENOM" id="CLU_000445_5_0_9"/>
<dbReference type="RefSeq" id="WP_022530422.1">
    <property type="nucleotide sequence ID" value="NZ_KI271600.1"/>
</dbReference>
<evidence type="ECO:0000256" key="2">
    <source>
        <dbReference type="ARBA" id="ARBA00023125"/>
    </source>
</evidence>
<name>U4TS74_9LACO</name>
<organism evidence="7 8">
    <name type="scientific">Schleiferilactobacillus shenzhenensis LY-73</name>
    <dbReference type="NCBI Taxonomy" id="1231336"/>
    <lineage>
        <taxon>Bacteria</taxon>
        <taxon>Bacillati</taxon>
        <taxon>Bacillota</taxon>
        <taxon>Bacilli</taxon>
        <taxon>Lactobacillales</taxon>
        <taxon>Lactobacillaceae</taxon>
        <taxon>Schleiferilactobacillus</taxon>
    </lineage>
</organism>
<dbReference type="GO" id="GO:0043565">
    <property type="term" value="F:sequence-specific DNA binding"/>
    <property type="evidence" value="ECO:0007669"/>
    <property type="project" value="InterPro"/>
</dbReference>
<dbReference type="Pfam" id="PF12833">
    <property type="entry name" value="HTH_18"/>
    <property type="match status" value="1"/>
</dbReference>
<accession>U4TS74</accession>
<dbReference type="PROSITE" id="PS00041">
    <property type="entry name" value="HTH_ARAC_FAMILY_1"/>
    <property type="match status" value="1"/>
</dbReference>
<dbReference type="PROSITE" id="PS01124">
    <property type="entry name" value="HTH_ARAC_FAMILY_2"/>
    <property type="match status" value="1"/>
</dbReference>
<protein>
    <submittedName>
        <fullName evidence="7">GlnG</fullName>
    </submittedName>
</protein>
<dbReference type="GO" id="GO:0000160">
    <property type="term" value="P:phosphorelay signal transduction system"/>
    <property type="evidence" value="ECO:0007669"/>
    <property type="project" value="InterPro"/>
</dbReference>
<evidence type="ECO:0000259" key="6">
    <source>
        <dbReference type="PROSITE" id="PS50110"/>
    </source>
</evidence>
<dbReference type="OrthoDB" id="342399at2"/>
<dbReference type="PRINTS" id="PR00032">
    <property type="entry name" value="HTHARAC"/>
</dbReference>
<proteinExistence type="predicted"/>
<dbReference type="AlphaFoldDB" id="U4TS74"/>
<dbReference type="CDD" id="cd17536">
    <property type="entry name" value="REC_YesN-like"/>
    <property type="match status" value="1"/>
</dbReference>
<dbReference type="STRING" id="1231336.L248_1090"/>
<dbReference type="InterPro" id="IPR018062">
    <property type="entry name" value="HTH_AraC-typ_CS"/>
</dbReference>
<sequence length="512" mass="56704">MLKIFIAEDEPLIRDALRELIEKNGPEYDIAYSGEAGDGELALSMIQELKPDLLLADIRMPFMDGLTLSRYAKDLLPWLHVVIISGFSDFNYTQEAIDIGVDGYLTKPVEAAALLAQIRKVQDKIAAETAERRQPSQQEAILNKEYYKEHFFKRLEAGEYTPADLLAHQDRVDFCFTAKAFVPLYLHRQTPLNDETSYRQAINRIWELFGPDTTVLTVVYNSGDLAGIIGGETAAIAKEKADHVANVLSTETALPVSPCHICVGQPTPRLSQIGTSLTLVRHLAYVTPINPAVRVRNVQAAAVTGSLSLTEIDDVVAQLQTSISDAHAPGPSAAKIYDILSYLLQQIGQQSGAVSQKMAQEYDHAKLLVIAQTPSLALATLPMFLKQWQAGGSPAAESKADDQSNPVVEQVVTYLQDHFADPDISLRSIADMVRISPAYLSTLFSQTMNITFIEYLTRLRLAKAQAMLRTSEARITDITFDIGYTDPNYFSFLFKKHFGVSPKEYRKTTVGN</sequence>
<feature type="modified residue" description="4-aspartylphosphate" evidence="4">
    <location>
        <position position="57"/>
    </location>
</feature>
<evidence type="ECO:0000256" key="1">
    <source>
        <dbReference type="ARBA" id="ARBA00023015"/>
    </source>
</evidence>
<gene>
    <name evidence="7" type="primary">glnG</name>
    <name evidence="7" type="ORF">L248_1090</name>
</gene>
<dbReference type="SUPFAM" id="SSF52172">
    <property type="entry name" value="CheY-like"/>
    <property type="match status" value="1"/>
</dbReference>
<evidence type="ECO:0000313" key="8">
    <source>
        <dbReference type="Proteomes" id="UP000030647"/>
    </source>
</evidence>
<reference evidence="8" key="1">
    <citation type="journal article" date="2013" name="Genome Announc.">
        <title>Whole-Genome Sequencing of Lactobacillus shenzhenensis Strain LY-73T.</title>
        <authorList>
            <person name="Lin Z."/>
            <person name="Liu Z."/>
            <person name="Yang R."/>
            <person name="Zou Y."/>
            <person name="Wan D."/>
            <person name="Chen J."/>
            <person name="Guo M."/>
            <person name="Zhao J."/>
            <person name="Fang C."/>
            <person name="Yang R."/>
            <person name="Liu F."/>
        </authorList>
    </citation>
    <scope>NUCLEOTIDE SEQUENCE [LARGE SCALE GENOMIC DNA]</scope>
    <source>
        <strain evidence="8">LY-73</strain>
    </source>
</reference>
<dbReference type="InterPro" id="IPR020449">
    <property type="entry name" value="Tscrpt_reg_AraC-type_HTH"/>
</dbReference>
<feature type="domain" description="Response regulatory" evidence="6">
    <location>
        <begin position="3"/>
        <end position="122"/>
    </location>
</feature>
<dbReference type="Gene3D" id="1.10.10.60">
    <property type="entry name" value="Homeodomain-like"/>
    <property type="match status" value="2"/>
</dbReference>
<keyword evidence="8" id="KW-1185">Reference proteome</keyword>
<keyword evidence="2" id="KW-0238">DNA-binding</keyword>
<dbReference type="Pfam" id="PF00072">
    <property type="entry name" value="Response_reg"/>
    <property type="match status" value="1"/>
</dbReference>
<evidence type="ECO:0000256" key="3">
    <source>
        <dbReference type="ARBA" id="ARBA00023163"/>
    </source>
</evidence>
<dbReference type="PANTHER" id="PTHR43280:SF28">
    <property type="entry name" value="HTH-TYPE TRANSCRIPTIONAL ACTIVATOR RHAS"/>
    <property type="match status" value="1"/>
</dbReference>
<dbReference type="EMBL" id="KI271600">
    <property type="protein sequence ID" value="ERL64322.1"/>
    <property type="molecule type" value="Genomic_DNA"/>
</dbReference>
<dbReference type="Proteomes" id="UP000030647">
    <property type="component" value="Unassembled WGS sequence"/>
</dbReference>
<dbReference type="InterPro" id="IPR001789">
    <property type="entry name" value="Sig_transdc_resp-reg_receiver"/>
</dbReference>
<dbReference type="InterPro" id="IPR009057">
    <property type="entry name" value="Homeodomain-like_sf"/>
</dbReference>
<dbReference type="SUPFAM" id="SSF46689">
    <property type="entry name" value="Homeodomain-like"/>
    <property type="match status" value="2"/>
</dbReference>
<keyword evidence="3" id="KW-0804">Transcription</keyword>
<evidence type="ECO:0000256" key="4">
    <source>
        <dbReference type="PROSITE-ProRule" id="PRU00169"/>
    </source>
</evidence>
<dbReference type="eggNOG" id="COG2207">
    <property type="taxonomic scope" value="Bacteria"/>
</dbReference>
<dbReference type="SMART" id="SM00448">
    <property type="entry name" value="REC"/>
    <property type="match status" value="1"/>
</dbReference>